<evidence type="ECO:0000313" key="2">
    <source>
        <dbReference type="Proteomes" id="UP000789901"/>
    </source>
</evidence>
<keyword evidence="2" id="KW-1185">Reference proteome</keyword>
<sequence>MRMDWLAKKEYKKDKIEEERSYMVIEDTDESPIVEIGNNYISIEKRDKLKERYKQIKEKMEMGNKN</sequence>
<protein>
    <submittedName>
        <fullName evidence="1">45702_t:CDS:1</fullName>
    </submittedName>
</protein>
<dbReference type="Proteomes" id="UP000789901">
    <property type="component" value="Unassembled WGS sequence"/>
</dbReference>
<gene>
    <name evidence="1" type="ORF">GMARGA_LOCUS28494</name>
</gene>
<accession>A0ABN7WA68</accession>
<reference evidence="1 2" key="1">
    <citation type="submission" date="2021-06" db="EMBL/GenBank/DDBJ databases">
        <authorList>
            <person name="Kallberg Y."/>
            <person name="Tangrot J."/>
            <person name="Rosling A."/>
        </authorList>
    </citation>
    <scope>NUCLEOTIDE SEQUENCE [LARGE SCALE GENOMIC DNA]</scope>
    <source>
        <strain evidence="1 2">120-4 pot B 10/14</strain>
    </source>
</reference>
<organism evidence="1 2">
    <name type="scientific">Gigaspora margarita</name>
    <dbReference type="NCBI Taxonomy" id="4874"/>
    <lineage>
        <taxon>Eukaryota</taxon>
        <taxon>Fungi</taxon>
        <taxon>Fungi incertae sedis</taxon>
        <taxon>Mucoromycota</taxon>
        <taxon>Glomeromycotina</taxon>
        <taxon>Glomeromycetes</taxon>
        <taxon>Diversisporales</taxon>
        <taxon>Gigasporaceae</taxon>
        <taxon>Gigaspora</taxon>
    </lineage>
</organism>
<comment type="caution">
    <text evidence="1">The sequence shown here is derived from an EMBL/GenBank/DDBJ whole genome shotgun (WGS) entry which is preliminary data.</text>
</comment>
<proteinExistence type="predicted"/>
<evidence type="ECO:0000313" key="1">
    <source>
        <dbReference type="EMBL" id="CAG8824100.1"/>
    </source>
</evidence>
<name>A0ABN7WA68_GIGMA</name>
<dbReference type="EMBL" id="CAJVQB010036528">
    <property type="protein sequence ID" value="CAG8824100.1"/>
    <property type="molecule type" value="Genomic_DNA"/>
</dbReference>